<keyword evidence="3" id="KW-1185">Reference proteome</keyword>
<comment type="caution">
    <text evidence="2">The sequence shown here is derived from an EMBL/GenBank/DDBJ whole genome shotgun (WGS) entry which is preliminary data.</text>
</comment>
<evidence type="ECO:0000313" key="2">
    <source>
        <dbReference type="EMBL" id="ETX01091.1"/>
    </source>
</evidence>
<dbReference type="CDD" id="cd02440">
    <property type="entry name" value="AdoMet_MTases"/>
    <property type="match status" value="1"/>
</dbReference>
<dbReference type="Proteomes" id="UP000019141">
    <property type="component" value="Unassembled WGS sequence"/>
</dbReference>
<dbReference type="InterPro" id="IPR025714">
    <property type="entry name" value="Methyltranfer_dom"/>
</dbReference>
<dbReference type="InterPro" id="IPR050447">
    <property type="entry name" value="Erg6_SMT_methyltransf"/>
</dbReference>
<organism evidence="2 3">
    <name type="scientific">Entotheonella factor</name>
    <dbReference type="NCBI Taxonomy" id="1429438"/>
    <lineage>
        <taxon>Bacteria</taxon>
        <taxon>Pseudomonadati</taxon>
        <taxon>Nitrospinota/Tectimicrobiota group</taxon>
        <taxon>Candidatus Tectimicrobiota</taxon>
        <taxon>Candidatus Entotheonellia</taxon>
        <taxon>Candidatus Entotheonellales</taxon>
        <taxon>Candidatus Entotheonellaceae</taxon>
        <taxon>Candidatus Entotheonella</taxon>
    </lineage>
</organism>
<dbReference type="AlphaFoldDB" id="W4LTP0"/>
<gene>
    <name evidence="2" type="ORF">ETSY1_08825</name>
</gene>
<reference evidence="2 3" key="1">
    <citation type="journal article" date="2014" name="Nature">
        <title>An environmental bacterial taxon with a large and distinct metabolic repertoire.</title>
        <authorList>
            <person name="Wilson M.C."/>
            <person name="Mori T."/>
            <person name="Ruckert C."/>
            <person name="Uria A.R."/>
            <person name="Helf M.J."/>
            <person name="Takada K."/>
            <person name="Gernert C."/>
            <person name="Steffens U.A."/>
            <person name="Heycke N."/>
            <person name="Schmitt S."/>
            <person name="Rinke C."/>
            <person name="Helfrich E.J."/>
            <person name="Brachmann A.O."/>
            <person name="Gurgui C."/>
            <person name="Wakimoto T."/>
            <person name="Kracht M."/>
            <person name="Crusemann M."/>
            <person name="Hentschel U."/>
            <person name="Abe I."/>
            <person name="Matsunaga S."/>
            <person name="Kalinowski J."/>
            <person name="Takeyama H."/>
            <person name="Piel J."/>
        </authorList>
    </citation>
    <scope>NUCLEOTIDE SEQUENCE [LARGE SCALE GENOMIC DNA]</scope>
    <source>
        <strain evidence="3">TSY1</strain>
    </source>
</reference>
<dbReference type="InterPro" id="IPR029063">
    <property type="entry name" value="SAM-dependent_MTases_sf"/>
</dbReference>
<name>W4LTP0_ENTF1</name>
<evidence type="ECO:0000313" key="3">
    <source>
        <dbReference type="Proteomes" id="UP000019141"/>
    </source>
</evidence>
<dbReference type="SUPFAM" id="SSF53335">
    <property type="entry name" value="S-adenosyl-L-methionine-dependent methyltransferases"/>
    <property type="match status" value="1"/>
</dbReference>
<dbReference type="HOGENOM" id="CLU_968698_0_0_7"/>
<dbReference type="EMBL" id="AZHW01000273">
    <property type="protein sequence ID" value="ETX01091.1"/>
    <property type="molecule type" value="Genomic_DNA"/>
</dbReference>
<dbReference type="Gene3D" id="3.40.50.150">
    <property type="entry name" value="Vaccinia Virus protein VP39"/>
    <property type="match status" value="1"/>
</dbReference>
<feature type="domain" description="Methyltransferase" evidence="1">
    <location>
        <begin position="40"/>
        <end position="176"/>
    </location>
</feature>
<sequence length="272" mass="30374">MSYNTSDPDFVLAFDELTLWSSMFGLMLLEHIPLSTQFRKILDVGCGTGFPMLELAQRVGPSCTVVGIDPWQAALEHLAYKARAQGVENIEIYEGDAAAMPFAASEFDMIVSNLGINNFADPEACFRECARVLKPAGRVVLTTNLRGHMHEFYDAYAETLRALGMPEAIAALHEQQAERTTIEQLQTWFERTGLRMHQVHERSATIRYTNGTAMLRHYFIKLSFLAGWKKVVAAGDRQHVFRELEASLNRMAEAAGGLALTIPMAYVEGKKP</sequence>
<dbReference type="PANTHER" id="PTHR44068:SF11">
    <property type="entry name" value="GERANYL DIPHOSPHATE 2-C-METHYLTRANSFERASE"/>
    <property type="match status" value="1"/>
</dbReference>
<dbReference type="PANTHER" id="PTHR44068">
    <property type="entry name" value="ZGC:194242"/>
    <property type="match status" value="1"/>
</dbReference>
<dbReference type="Pfam" id="PF13847">
    <property type="entry name" value="Methyltransf_31"/>
    <property type="match status" value="1"/>
</dbReference>
<protein>
    <recommendedName>
        <fullName evidence="1">Methyltransferase domain-containing protein</fullName>
    </recommendedName>
</protein>
<evidence type="ECO:0000259" key="1">
    <source>
        <dbReference type="Pfam" id="PF13847"/>
    </source>
</evidence>
<proteinExistence type="predicted"/>
<accession>W4LTP0</accession>